<name>A0A098VQZ9_9MICR</name>
<dbReference type="SUPFAM" id="SSF52075">
    <property type="entry name" value="Outer arm dynein light chain 1"/>
    <property type="match status" value="1"/>
</dbReference>
<proteinExistence type="predicted"/>
<protein>
    <recommendedName>
        <fullName evidence="4">Endonuclease/exonuclease/phosphatase domain-containing protein</fullName>
    </recommendedName>
</protein>
<feature type="compositionally biased region" description="Polar residues" evidence="3">
    <location>
        <begin position="87"/>
        <end position="110"/>
    </location>
</feature>
<keyword evidence="1" id="KW-0433">Leucine-rich repeat</keyword>
<dbReference type="InterPro" id="IPR050410">
    <property type="entry name" value="CCR4/nocturin_mRNA_transcr"/>
</dbReference>
<feature type="region of interest" description="Disordered" evidence="3">
    <location>
        <begin position="796"/>
        <end position="815"/>
    </location>
</feature>
<dbReference type="EMBL" id="JMKJ01000594">
    <property type="protein sequence ID" value="KGG50176.1"/>
    <property type="molecule type" value="Genomic_DNA"/>
</dbReference>
<dbReference type="Pfam" id="PF03372">
    <property type="entry name" value="Exo_endo_phos"/>
    <property type="match status" value="1"/>
</dbReference>
<evidence type="ECO:0000313" key="5">
    <source>
        <dbReference type="EMBL" id="KGG50176.1"/>
    </source>
</evidence>
<gene>
    <name evidence="5" type="ORF">DI09_83p90</name>
</gene>
<evidence type="ECO:0000256" key="2">
    <source>
        <dbReference type="ARBA" id="ARBA00022737"/>
    </source>
</evidence>
<dbReference type="VEuPathDB" id="MicrosporidiaDB:DI09_83p90"/>
<comment type="caution">
    <text evidence="5">The sequence shown here is derived from an EMBL/GenBank/DDBJ whole genome shotgun (WGS) entry which is preliminary data.</text>
</comment>
<dbReference type="InterPro" id="IPR032675">
    <property type="entry name" value="LRR_dom_sf"/>
</dbReference>
<keyword evidence="6" id="KW-1185">Reference proteome</keyword>
<dbReference type="AlphaFoldDB" id="A0A098VQZ9"/>
<dbReference type="InterPro" id="IPR005135">
    <property type="entry name" value="Endo/exonuclease/phosphatase"/>
</dbReference>
<keyword evidence="2" id="KW-0677">Repeat</keyword>
<dbReference type="OrthoDB" id="428734at2759"/>
<organism evidence="5 6">
    <name type="scientific">Mitosporidium daphniae</name>
    <dbReference type="NCBI Taxonomy" id="1485682"/>
    <lineage>
        <taxon>Eukaryota</taxon>
        <taxon>Fungi</taxon>
        <taxon>Fungi incertae sedis</taxon>
        <taxon>Microsporidia</taxon>
        <taxon>Mitosporidium</taxon>
    </lineage>
</organism>
<accession>A0A098VQZ9</accession>
<dbReference type="Gene3D" id="3.80.10.10">
    <property type="entry name" value="Ribonuclease Inhibitor"/>
    <property type="match status" value="1"/>
</dbReference>
<feature type="region of interest" description="Disordered" evidence="3">
    <location>
        <begin position="1"/>
        <end position="41"/>
    </location>
</feature>
<evidence type="ECO:0000256" key="3">
    <source>
        <dbReference type="SAM" id="MobiDB-lite"/>
    </source>
</evidence>
<dbReference type="PANTHER" id="PTHR12121">
    <property type="entry name" value="CARBON CATABOLITE REPRESSOR PROTEIN 4"/>
    <property type="match status" value="1"/>
</dbReference>
<reference evidence="5 6" key="1">
    <citation type="submission" date="2014-04" db="EMBL/GenBank/DDBJ databases">
        <title>A new species of microsporidia sheds light on the evolution of extreme parasitism.</title>
        <authorList>
            <person name="Haag K.L."/>
            <person name="James T.Y."/>
            <person name="Larsson R."/>
            <person name="Schaer T.M."/>
            <person name="Refardt D."/>
            <person name="Pombert J.-F."/>
            <person name="Ebert D."/>
        </authorList>
    </citation>
    <scope>NUCLEOTIDE SEQUENCE [LARGE SCALE GENOMIC DNA]</scope>
    <source>
        <strain evidence="5 6">UGP3</strain>
        <tissue evidence="5">Spores</tissue>
    </source>
</reference>
<dbReference type="SUPFAM" id="SSF56219">
    <property type="entry name" value="DNase I-like"/>
    <property type="match status" value="1"/>
</dbReference>
<dbReference type="HOGENOM" id="CLU_346495_0_0_1"/>
<feature type="domain" description="Endonuclease/exonuclease/phosphatase" evidence="4">
    <location>
        <begin position="436"/>
        <end position="781"/>
    </location>
</feature>
<dbReference type="RefSeq" id="XP_013236617.1">
    <property type="nucleotide sequence ID" value="XM_013381163.1"/>
</dbReference>
<dbReference type="Gene3D" id="3.60.10.10">
    <property type="entry name" value="Endonuclease/exonuclease/phosphatase"/>
    <property type="match status" value="1"/>
</dbReference>
<sequence length="815" mass="88363">MVNTAAANATASSGTATGVHNLPTMSANKHPPLPPGSFGLPPKSGIIAGISASSGQFELPPSSFASSASSNQMHPSVLQRGYPKVQPTPSKISPVKTIQQQSGSPSHTFVPSSSAPSNSRQSSPVVIQQPSVRAPQFATQFQQYPQHVSSHNHYHHHHHHHSSLSMSMNGLPFYRDALPHAYFKLSLASNNRLIKDDPSTAVDEDNNISLAATSTSASNAGSNQFVIAPTATTQSSWHALDMSGVGLRQLSRSSPLFGNGFGFSSLVMSLTGLYLTANFLQEIPPEIGLLKNLTILHLGYNRLMTLTPALGYCTQLKELQLQENELCSLPSSIGNLHRLVSLNLEGNPWSDPLLLSALSNIGSIPSMSANSSSIAPVSSALHATSVLANRTASLIIPFLRDNVSVGVSQPPPRRWEVLGPNNHQNQLSIDPPILVLSWNILAEIYADPSRYGYTPSWALSWPYRQESIIQTLRASGADFIILQEVEVSVFHSLIEELRMDSSNYYEGIFQPKHRFRTLSTNNDPKTSPVDGVCIFWRFGRFCLDLVSPIEFCSPSLLSERSMNSTTLRSSSPINSFSILEPGPPIVGSSSDLFNRAMLKDNVALIARFRRLDCANSPPLILGSVHLQWDETFKDVKMLQASILSQKLQQMASLCDSPSIMIAGDFNAIIGSGTHSIFSEGNITGTHPDWLGFSYPPFTDSLAGAAVKKATPLKSAYHCETNVFIEDDRISTITDTFSGLIDYIWFSESNLQVTGRLALPTAEDASLEGLVGLPSIHFPSDHLPLMAEFVQLAKVPEEAKSTPAPHPGKPPHRASR</sequence>
<dbReference type="Proteomes" id="UP000029725">
    <property type="component" value="Unassembled WGS sequence"/>
</dbReference>
<feature type="compositionally biased region" description="Low complexity" evidence="3">
    <location>
        <begin position="111"/>
        <end position="124"/>
    </location>
</feature>
<dbReference type="SMART" id="SM00369">
    <property type="entry name" value="LRR_TYP"/>
    <property type="match status" value="3"/>
</dbReference>
<dbReference type="PANTHER" id="PTHR12121:SF100">
    <property type="entry name" value="POLY(A)-SPECIFIC RIBONUCLEASE"/>
    <property type="match status" value="1"/>
</dbReference>
<dbReference type="InterPro" id="IPR003591">
    <property type="entry name" value="Leu-rich_rpt_typical-subtyp"/>
</dbReference>
<dbReference type="InterPro" id="IPR036691">
    <property type="entry name" value="Endo/exonu/phosph_ase_sf"/>
</dbReference>
<dbReference type="GO" id="GO:0000175">
    <property type="term" value="F:3'-5'-RNA exonuclease activity"/>
    <property type="evidence" value="ECO:0007669"/>
    <property type="project" value="TreeGrafter"/>
</dbReference>
<feature type="region of interest" description="Disordered" evidence="3">
    <location>
        <begin position="61"/>
        <end position="127"/>
    </location>
</feature>
<evidence type="ECO:0000313" key="6">
    <source>
        <dbReference type="Proteomes" id="UP000029725"/>
    </source>
</evidence>
<evidence type="ECO:0000259" key="4">
    <source>
        <dbReference type="Pfam" id="PF03372"/>
    </source>
</evidence>
<dbReference type="GeneID" id="25260946"/>
<evidence type="ECO:0000256" key="1">
    <source>
        <dbReference type="ARBA" id="ARBA00022614"/>
    </source>
</evidence>
<feature type="compositionally biased region" description="Low complexity" evidence="3">
    <location>
        <begin position="1"/>
        <end position="18"/>
    </location>
</feature>